<accession>A0A371G4M2</accession>
<feature type="non-terminal residue" evidence="1">
    <location>
        <position position="1"/>
    </location>
</feature>
<dbReference type="EMBL" id="QJKJ01006804">
    <property type="protein sequence ID" value="RDX85411.1"/>
    <property type="molecule type" value="Genomic_DNA"/>
</dbReference>
<dbReference type="AlphaFoldDB" id="A0A371G4M2"/>
<name>A0A371G4M2_MUCPR</name>
<keyword evidence="2" id="KW-1185">Reference proteome</keyword>
<protein>
    <submittedName>
        <fullName evidence="1">Uncharacterized protein</fullName>
    </submittedName>
</protein>
<organism evidence="1 2">
    <name type="scientific">Mucuna pruriens</name>
    <name type="common">Velvet bean</name>
    <name type="synonym">Dolichos pruriens</name>
    <dbReference type="NCBI Taxonomy" id="157652"/>
    <lineage>
        <taxon>Eukaryota</taxon>
        <taxon>Viridiplantae</taxon>
        <taxon>Streptophyta</taxon>
        <taxon>Embryophyta</taxon>
        <taxon>Tracheophyta</taxon>
        <taxon>Spermatophyta</taxon>
        <taxon>Magnoliopsida</taxon>
        <taxon>eudicotyledons</taxon>
        <taxon>Gunneridae</taxon>
        <taxon>Pentapetalae</taxon>
        <taxon>rosids</taxon>
        <taxon>fabids</taxon>
        <taxon>Fabales</taxon>
        <taxon>Fabaceae</taxon>
        <taxon>Papilionoideae</taxon>
        <taxon>50 kb inversion clade</taxon>
        <taxon>NPAAA clade</taxon>
        <taxon>indigoferoid/millettioid clade</taxon>
        <taxon>Phaseoleae</taxon>
        <taxon>Mucuna</taxon>
    </lineage>
</organism>
<reference evidence="1" key="1">
    <citation type="submission" date="2018-05" db="EMBL/GenBank/DDBJ databases">
        <title>Draft genome of Mucuna pruriens seed.</title>
        <authorList>
            <person name="Nnadi N.E."/>
            <person name="Vos R."/>
            <person name="Hasami M.H."/>
            <person name="Devisetty U.K."/>
            <person name="Aguiy J.C."/>
        </authorList>
    </citation>
    <scope>NUCLEOTIDE SEQUENCE [LARGE SCALE GENOMIC DNA]</scope>
    <source>
        <strain evidence="1">JCA_2017</strain>
    </source>
</reference>
<gene>
    <name evidence="1" type="ORF">CR513_33414</name>
</gene>
<comment type="caution">
    <text evidence="1">The sequence shown here is derived from an EMBL/GenBank/DDBJ whole genome shotgun (WGS) entry which is preliminary data.</text>
</comment>
<proteinExistence type="predicted"/>
<sequence length="124" mass="14888">MKRTKIGAAFDGESKEWLVDFFTKNRDIFEWTLADMLERDLDFWCHRLSIASRTRSVEKRNRGRRLGKEEQRVAREETNKLLAANFIREILILSPCKVYKMWLIKVQYHTWLANVIMVKKPNDK</sequence>
<dbReference type="OrthoDB" id="1928766at2759"/>
<evidence type="ECO:0000313" key="1">
    <source>
        <dbReference type="EMBL" id="RDX85411.1"/>
    </source>
</evidence>
<dbReference type="Gene3D" id="3.10.10.10">
    <property type="entry name" value="HIV Type 1 Reverse Transcriptase, subunit A, domain 1"/>
    <property type="match status" value="1"/>
</dbReference>
<evidence type="ECO:0000313" key="2">
    <source>
        <dbReference type="Proteomes" id="UP000257109"/>
    </source>
</evidence>
<dbReference type="Proteomes" id="UP000257109">
    <property type="component" value="Unassembled WGS sequence"/>
</dbReference>